<feature type="compositionally biased region" description="Low complexity" evidence="1">
    <location>
        <begin position="94"/>
        <end position="115"/>
    </location>
</feature>
<organism evidence="3 4">
    <name type="scientific">Rugosimonospora acidiphila</name>
    <dbReference type="NCBI Taxonomy" id="556531"/>
    <lineage>
        <taxon>Bacteria</taxon>
        <taxon>Bacillati</taxon>
        <taxon>Actinomycetota</taxon>
        <taxon>Actinomycetes</taxon>
        <taxon>Micromonosporales</taxon>
        <taxon>Micromonosporaceae</taxon>
        <taxon>Rugosimonospora</taxon>
    </lineage>
</organism>
<dbReference type="EMBL" id="BAABJQ010000004">
    <property type="protein sequence ID" value="GAA5181835.1"/>
    <property type="molecule type" value="Genomic_DNA"/>
</dbReference>
<dbReference type="Proteomes" id="UP001501570">
    <property type="component" value="Unassembled WGS sequence"/>
</dbReference>
<comment type="caution">
    <text evidence="3">The sequence shown here is derived from an EMBL/GenBank/DDBJ whole genome shotgun (WGS) entry which is preliminary data.</text>
</comment>
<feature type="transmembrane region" description="Helical" evidence="2">
    <location>
        <begin position="50"/>
        <end position="67"/>
    </location>
</feature>
<accession>A0ABP9RQ18</accession>
<keyword evidence="2" id="KW-0472">Membrane</keyword>
<protein>
    <submittedName>
        <fullName evidence="3">Uncharacterized protein</fullName>
    </submittedName>
</protein>
<name>A0ABP9RQ18_9ACTN</name>
<gene>
    <name evidence="3" type="ORF">GCM10023322_17410</name>
</gene>
<proteinExistence type="predicted"/>
<keyword evidence="2" id="KW-1133">Transmembrane helix</keyword>
<sequence>MVYNGHSRRTLLGAMIGGAALTGAAGCGVFGDGDRSELTSSPKPDPLAPMMAGTLALIGVYTATIAAQPTLANRLNPLLAEHRAHVDALRAAAGGPSSGPSTGPSSVPSGTGPSVPANPTEALAAVHTAEQSARDTAVRDCLAAQPRYAALLGSIAASRACHLEVLG</sequence>
<keyword evidence="4" id="KW-1185">Reference proteome</keyword>
<evidence type="ECO:0000256" key="1">
    <source>
        <dbReference type="SAM" id="MobiDB-lite"/>
    </source>
</evidence>
<evidence type="ECO:0000313" key="4">
    <source>
        <dbReference type="Proteomes" id="UP001501570"/>
    </source>
</evidence>
<evidence type="ECO:0000256" key="2">
    <source>
        <dbReference type="SAM" id="Phobius"/>
    </source>
</evidence>
<evidence type="ECO:0000313" key="3">
    <source>
        <dbReference type="EMBL" id="GAA5181835.1"/>
    </source>
</evidence>
<keyword evidence="2" id="KW-0812">Transmembrane</keyword>
<reference evidence="4" key="1">
    <citation type="journal article" date="2019" name="Int. J. Syst. Evol. Microbiol.">
        <title>The Global Catalogue of Microorganisms (GCM) 10K type strain sequencing project: providing services to taxonomists for standard genome sequencing and annotation.</title>
        <authorList>
            <consortium name="The Broad Institute Genomics Platform"/>
            <consortium name="The Broad Institute Genome Sequencing Center for Infectious Disease"/>
            <person name="Wu L."/>
            <person name="Ma J."/>
        </authorList>
    </citation>
    <scope>NUCLEOTIDE SEQUENCE [LARGE SCALE GENOMIC DNA]</scope>
    <source>
        <strain evidence="4">JCM 18304</strain>
    </source>
</reference>
<dbReference type="RefSeq" id="WP_345627759.1">
    <property type="nucleotide sequence ID" value="NZ_BAABJQ010000004.1"/>
</dbReference>
<feature type="region of interest" description="Disordered" evidence="1">
    <location>
        <begin position="91"/>
        <end position="119"/>
    </location>
</feature>